<evidence type="ECO:0000256" key="1">
    <source>
        <dbReference type="ARBA" id="ARBA00008601"/>
    </source>
</evidence>
<feature type="domain" description="Tyrosine-protein phosphatase" evidence="4">
    <location>
        <begin position="123"/>
        <end position="266"/>
    </location>
</feature>
<evidence type="ECO:0000256" key="2">
    <source>
        <dbReference type="ARBA" id="ARBA00022801"/>
    </source>
</evidence>
<keyword evidence="2" id="KW-0378">Hydrolase</keyword>
<dbReference type="PROSITE" id="PS00383">
    <property type="entry name" value="TYR_PHOSPHATASE_1"/>
    <property type="match status" value="1"/>
</dbReference>
<keyword evidence="3" id="KW-0904">Protein phosphatase</keyword>
<evidence type="ECO:0000313" key="6">
    <source>
        <dbReference type="EMBL" id="CAD7573241.1"/>
    </source>
</evidence>
<proteinExistence type="inferred from homology"/>
<dbReference type="PROSITE" id="PS50056">
    <property type="entry name" value="TYR_PHOSPHATASE_2"/>
    <property type="match status" value="1"/>
</dbReference>
<evidence type="ECO:0000259" key="5">
    <source>
        <dbReference type="PROSITE" id="PS50056"/>
    </source>
</evidence>
<dbReference type="InterPro" id="IPR000340">
    <property type="entry name" value="Dual-sp_phosphatase_cat-dom"/>
</dbReference>
<dbReference type="SUPFAM" id="SSF52799">
    <property type="entry name" value="(Phosphotyrosine protein) phosphatases II"/>
    <property type="match status" value="1"/>
</dbReference>
<dbReference type="CDD" id="cd14514">
    <property type="entry name" value="DUSP14-like"/>
    <property type="match status" value="1"/>
</dbReference>
<dbReference type="InterPro" id="IPR029021">
    <property type="entry name" value="Prot-tyrosine_phosphatase-like"/>
</dbReference>
<dbReference type="Pfam" id="PF00782">
    <property type="entry name" value="DSPc"/>
    <property type="match status" value="1"/>
</dbReference>
<reference evidence="6" key="1">
    <citation type="submission" date="2020-11" db="EMBL/GenBank/DDBJ databases">
        <authorList>
            <person name="Tran Van P."/>
        </authorList>
    </citation>
    <scope>NUCLEOTIDE SEQUENCE</scope>
</reference>
<dbReference type="GO" id="GO:0004721">
    <property type="term" value="F:phosphoprotein phosphatase activity"/>
    <property type="evidence" value="ECO:0007669"/>
    <property type="project" value="UniProtKB-KW"/>
</dbReference>
<dbReference type="EMBL" id="OE181491">
    <property type="protein sequence ID" value="CAD7573241.1"/>
    <property type="molecule type" value="Genomic_DNA"/>
</dbReference>
<dbReference type="InterPro" id="IPR000387">
    <property type="entry name" value="Tyr_Pase_dom"/>
</dbReference>
<dbReference type="InterPro" id="IPR016130">
    <property type="entry name" value="Tyr_Pase_AS"/>
</dbReference>
<gene>
    <name evidence="6" type="ORF">TCMB3V08_LOCUS5881</name>
</gene>
<comment type="similarity">
    <text evidence="1">Belongs to the protein-tyrosine phosphatase family. Non-receptor class dual specificity subfamily.</text>
</comment>
<sequence length="307" mass="34727">MKVITEESIVNYDEETVTRKDKINQSPDMRLKESRPDSTIERKVKLEEVNPHLRGARVENHLRKTTPVHPTGIRTSISPSSAVELNTTSSLANYATEAGGNNNNMERERLKESSYPMRHKLTDVSEVEDCLLICSASAVRPDRFPELGVTCLVNAAAELPDPPLPKGHVISYIKVAINDRPSVDLNEHLHSVADIIEKVRRQGGHTLVHCVAGISRSAALCLAYLVKHKQMPLRKAFSYLRTCRPCIRPNSGFFNQLIEFEREVLGTTSVSMVHNQAAGTFIPDVYEPEYQNMLWYQQHYNRNFGRH</sequence>
<protein>
    <submittedName>
        <fullName evidence="6">(California timema) hypothetical protein</fullName>
    </submittedName>
</protein>
<evidence type="ECO:0000256" key="3">
    <source>
        <dbReference type="ARBA" id="ARBA00022912"/>
    </source>
</evidence>
<dbReference type="Gene3D" id="3.90.190.10">
    <property type="entry name" value="Protein tyrosine phosphatase superfamily"/>
    <property type="match status" value="1"/>
</dbReference>
<name>A0A7R9J752_TIMCA</name>
<dbReference type="InterPro" id="IPR052103">
    <property type="entry name" value="Dual_spec_Phospatases"/>
</dbReference>
<accession>A0A7R9J752</accession>
<feature type="domain" description="Tyrosine specific protein phosphatases" evidence="5">
    <location>
        <begin position="186"/>
        <end position="245"/>
    </location>
</feature>
<organism evidence="6">
    <name type="scientific">Timema californicum</name>
    <name type="common">California timema</name>
    <name type="synonym">Walking stick</name>
    <dbReference type="NCBI Taxonomy" id="61474"/>
    <lineage>
        <taxon>Eukaryota</taxon>
        <taxon>Metazoa</taxon>
        <taxon>Ecdysozoa</taxon>
        <taxon>Arthropoda</taxon>
        <taxon>Hexapoda</taxon>
        <taxon>Insecta</taxon>
        <taxon>Pterygota</taxon>
        <taxon>Neoptera</taxon>
        <taxon>Polyneoptera</taxon>
        <taxon>Phasmatodea</taxon>
        <taxon>Timematodea</taxon>
        <taxon>Timematoidea</taxon>
        <taxon>Timematidae</taxon>
        <taxon>Timema</taxon>
    </lineage>
</organism>
<dbReference type="GO" id="GO:0005737">
    <property type="term" value="C:cytoplasm"/>
    <property type="evidence" value="ECO:0007669"/>
    <property type="project" value="TreeGrafter"/>
</dbReference>
<dbReference type="PANTHER" id="PTHR45961">
    <property type="entry name" value="IP21249P"/>
    <property type="match status" value="1"/>
</dbReference>
<evidence type="ECO:0000259" key="4">
    <source>
        <dbReference type="PROSITE" id="PS50054"/>
    </source>
</evidence>
<dbReference type="AlphaFoldDB" id="A0A7R9J752"/>
<dbReference type="InterPro" id="IPR020422">
    <property type="entry name" value="TYR_PHOSPHATASE_DUAL_dom"/>
</dbReference>
<dbReference type="PANTHER" id="PTHR45961:SF6">
    <property type="entry name" value="IP21249P"/>
    <property type="match status" value="1"/>
</dbReference>
<dbReference type="SMART" id="SM00195">
    <property type="entry name" value="DSPc"/>
    <property type="match status" value="1"/>
</dbReference>
<dbReference type="PROSITE" id="PS50054">
    <property type="entry name" value="TYR_PHOSPHATASE_DUAL"/>
    <property type="match status" value="1"/>
</dbReference>